<reference evidence="2 3" key="1">
    <citation type="journal article" date="2019" name="Sci. Rep.">
        <title>Orb-weaving spider Araneus ventricosus genome elucidates the spidroin gene catalogue.</title>
        <authorList>
            <person name="Kono N."/>
            <person name="Nakamura H."/>
            <person name="Ohtoshi R."/>
            <person name="Moran D.A.P."/>
            <person name="Shinohara A."/>
            <person name="Yoshida Y."/>
            <person name="Fujiwara M."/>
            <person name="Mori M."/>
            <person name="Tomita M."/>
            <person name="Arakawa K."/>
        </authorList>
    </citation>
    <scope>NUCLEOTIDE SEQUENCE [LARGE SCALE GENOMIC DNA]</scope>
</reference>
<sequence>MQAKNLPPGNSATFRPPSLKPEGVLLVKPKDGTVRNHDSNRKVFADLLQKNDPGARLRGIGKIHGGGIKLIAASIDEIQAIRDVLLEKGDKEVLDKFELVIPNRKAPQIILYNVDKEVDQEALKNGLLAKNILLADGNNKPHFQVDFSIPARNRRFNHWVLSVNPKKFNDFIAKEGLYCQFNRLRLKEFVSPRQCRKCFAFGHTTKNCDPKSKQRCPSGSHLLQM</sequence>
<protein>
    <recommendedName>
        <fullName evidence="4">CCHC-type domain-containing protein</fullName>
    </recommendedName>
</protein>
<feature type="region of interest" description="Disordered" evidence="1">
    <location>
        <begin position="1"/>
        <end position="20"/>
    </location>
</feature>
<organism evidence="2 3">
    <name type="scientific">Araneus ventricosus</name>
    <name type="common">Orbweaver spider</name>
    <name type="synonym">Epeira ventricosa</name>
    <dbReference type="NCBI Taxonomy" id="182803"/>
    <lineage>
        <taxon>Eukaryota</taxon>
        <taxon>Metazoa</taxon>
        <taxon>Ecdysozoa</taxon>
        <taxon>Arthropoda</taxon>
        <taxon>Chelicerata</taxon>
        <taxon>Arachnida</taxon>
        <taxon>Araneae</taxon>
        <taxon>Araneomorphae</taxon>
        <taxon>Entelegynae</taxon>
        <taxon>Araneoidea</taxon>
        <taxon>Araneidae</taxon>
        <taxon>Araneus</taxon>
    </lineage>
</organism>
<dbReference type="Proteomes" id="UP000499080">
    <property type="component" value="Unassembled WGS sequence"/>
</dbReference>
<name>A0A4Y2DH86_ARAVE</name>
<evidence type="ECO:0000256" key="1">
    <source>
        <dbReference type="SAM" id="MobiDB-lite"/>
    </source>
</evidence>
<evidence type="ECO:0000313" key="3">
    <source>
        <dbReference type="Proteomes" id="UP000499080"/>
    </source>
</evidence>
<evidence type="ECO:0008006" key="4">
    <source>
        <dbReference type="Google" id="ProtNLM"/>
    </source>
</evidence>
<gene>
    <name evidence="2" type="ORF">AVEN_19860_1</name>
</gene>
<comment type="caution">
    <text evidence="2">The sequence shown here is derived from an EMBL/GenBank/DDBJ whole genome shotgun (WGS) entry which is preliminary data.</text>
</comment>
<dbReference type="AlphaFoldDB" id="A0A4Y2DH86"/>
<proteinExistence type="predicted"/>
<evidence type="ECO:0000313" key="2">
    <source>
        <dbReference type="EMBL" id="GBM14945.1"/>
    </source>
</evidence>
<keyword evidence="3" id="KW-1185">Reference proteome</keyword>
<dbReference type="EMBL" id="BGPR01089352">
    <property type="protein sequence ID" value="GBM14945.1"/>
    <property type="molecule type" value="Genomic_DNA"/>
</dbReference>
<accession>A0A4Y2DH86</accession>